<keyword evidence="3" id="KW-0378">Hydrolase</keyword>
<dbReference type="EC" id="3.6.4.13" evidence="1"/>
<evidence type="ECO:0000259" key="8">
    <source>
        <dbReference type="PROSITE" id="PS51192"/>
    </source>
</evidence>
<dbReference type="GO" id="GO:0016787">
    <property type="term" value="F:hydrolase activity"/>
    <property type="evidence" value="ECO:0007669"/>
    <property type="project" value="UniProtKB-KW"/>
</dbReference>
<keyword evidence="6" id="KW-0809">Transit peptide</keyword>
<dbReference type="AlphaFoldDB" id="A0A949TVQ9"/>
<dbReference type="InterPro" id="IPR055206">
    <property type="entry name" value="DEXQc_SUV3"/>
</dbReference>
<reference evidence="10" key="1">
    <citation type="submission" date="2020-12" db="EMBL/GenBank/DDBJ databases">
        <title>Clostridium thailandense sp. nov., a novel acetogenic bacterium isolated from peat land soil in Thailand.</title>
        <authorList>
            <person name="Chaikitkaew S."/>
            <person name="Birkeland N.K."/>
        </authorList>
    </citation>
    <scope>NUCLEOTIDE SEQUENCE</scope>
    <source>
        <strain evidence="10">PL3</strain>
    </source>
</reference>
<dbReference type="PANTHER" id="PTHR12131">
    <property type="entry name" value="ATP-DEPENDENT RNA AND DNA HELICASE"/>
    <property type="match status" value="1"/>
</dbReference>
<evidence type="ECO:0000256" key="5">
    <source>
        <dbReference type="ARBA" id="ARBA00022840"/>
    </source>
</evidence>
<name>A0A949TVQ9_9CLOT</name>
<keyword evidence="2" id="KW-0547">Nucleotide-binding</keyword>
<evidence type="ECO:0000256" key="1">
    <source>
        <dbReference type="ARBA" id="ARBA00012552"/>
    </source>
</evidence>
<feature type="domain" description="Helicase ATP-binding" evidence="8">
    <location>
        <begin position="136"/>
        <end position="250"/>
    </location>
</feature>
<evidence type="ECO:0000313" key="10">
    <source>
        <dbReference type="EMBL" id="MBV7274421.1"/>
    </source>
</evidence>
<dbReference type="EMBL" id="JAEEGC010000080">
    <property type="protein sequence ID" value="MBV7274421.1"/>
    <property type="molecule type" value="Genomic_DNA"/>
</dbReference>
<dbReference type="InterPro" id="IPR001650">
    <property type="entry name" value="Helicase_C-like"/>
</dbReference>
<evidence type="ECO:0000256" key="3">
    <source>
        <dbReference type="ARBA" id="ARBA00022801"/>
    </source>
</evidence>
<dbReference type="PROSITE" id="PS51194">
    <property type="entry name" value="HELICASE_CTER"/>
    <property type="match status" value="1"/>
</dbReference>
<protein>
    <recommendedName>
        <fullName evidence="1">RNA helicase</fullName>
        <ecNumber evidence="1">3.6.4.13</ecNumber>
    </recommendedName>
</protein>
<dbReference type="Pfam" id="PF00271">
    <property type="entry name" value="Helicase_C"/>
    <property type="match status" value="1"/>
</dbReference>
<dbReference type="RefSeq" id="WP_218321488.1">
    <property type="nucleotide sequence ID" value="NZ_JAEEGC010000080.1"/>
</dbReference>
<proteinExistence type="predicted"/>
<keyword evidence="4 10" id="KW-0347">Helicase</keyword>
<evidence type="ECO:0000256" key="4">
    <source>
        <dbReference type="ARBA" id="ARBA00022806"/>
    </source>
</evidence>
<dbReference type="GO" id="GO:0005524">
    <property type="term" value="F:ATP binding"/>
    <property type="evidence" value="ECO:0007669"/>
    <property type="project" value="UniProtKB-KW"/>
</dbReference>
<dbReference type="PANTHER" id="PTHR12131:SF1">
    <property type="entry name" value="ATP-DEPENDENT RNA HELICASE SUPV3L1, MITOCHONDRIAL-RELATED"/>
    <property type="match status" value="1"/>
</dbReference>
<sequence length="586" mass="68638">MKRGAIERNFRKIKNQISQIEEIVKHTKTNALWEHEASIRKKIRQLKEFEDAGLRDFRSVYERYLELLEYISEKLVDDYNKKNNTSFSFKEIVNHNYNSYLGSGIISVLITTHIPKLISTEFDRVFPANPKNEYENARKLERKFYLHLGETNTGKTYNAMQRLKEVKKGIYLSPLRILALENYEKLNSEGIKCNLITGEEEIIVEEAEHVSCTIEKLDVNQEYDIAVIDEIQMINDDQRGNAWTRALLGLRSKEIHVCGALNAKRLLIEIIEDCQDEYEFREYKRNIPLEIQYESFSYKHIQEGDALVVFSKKRVLELAYYYADLGIKASLIYGDLPPEVRRKQYEQFINKDTKILISTDAIGLGVNLPIRRIVFMDVKKFDGNEVRYLNSQEIKQIAGRAGRKGIYDIGYVASYGTTQDFIVEMINATDQIIQEGVVGPSEAILKIKSLSLKEKLALWATREEKTYFYRKMDIGEYLIVLESLKDYKLDEKTQWLLLKIPFDVSNPTMMDAFLSYVDEFFIAQRDIISKPTCLLKELYELELYYQKINLYYSFSKIFNLDFDVQWVYDERISVSLDINKILTNIT</sequence>
<gene>
    <name evidence="10" type="ORF">I6U48_16105</name>
</gene>
<dbReference type="CDD" id="cd17913">
    <property type="entry name" value="DEXQc_Suv3"/>
    <property type="match status" value="1"/>
</dbReference>
<evidence type="ECO:0000259" key="9">
    <source>
        <dbReference type="PROSITE" id="PS51194"/>
    </source>
</evidence>
<organism evidence="10 11">
    <name type="scientific">Clostridium thailandense</name>
    <dbReference type="NCBI Taxonomy" id="2794346"/>
    <lineage>
        <taxon>Bacteria</taxon>
        <taxon>Bacillati</taxon>
        <taxon>Bacillota</taxon>
        <taxon>Clostridia</taxon>
        <taxon>Eubacteriales</taxon>
        <taxon>Clostridiaceae</taxon>
        <taxon>Clostridium</taxon>
    </lineage>
</organism>
<evidence type="ECO:0000256" key="2">
    <source>
        <dbReference type="ARBA" id="ARBA00022741"/>
    </source>
</evidence>
<evidence type="ECO:0000256" key="7">
    <source>
        <dbReference type="ARBA" id="ARBA00047984"/>
    </source>
</evidence>
<feature type="domain" description="Helicase C-terminal" evidence="9">
    <location>
        <begin position="292"/>
        <end position="451"/>
    </location>
</feature>
<dbReference type="InterPro" id="IPR014001">
    <property type="entry name" value="Helicase_ATP-bd"/>
</dbReference>
<evidence type="ECO:0000256" key="6">
    <source>
        <dbReference type="ARBA" id="ARBA00022946"/>
    </source>
</evidence>
<dbReference type="GO" id="GO:0003724">
    <property type="term" value="F:RNA helicase activity"/>
    <property type="evidence" value="ECO:0007669"/>
    <property type="project" value="UniProtKB-EC"/>
</dbReference>
<keyword evidence="11" id="KW-1185">Reference proteome</keyword>
<dbReference type="SMART" id="SM00490">
    <property type="entry name" value="HELICc"/>
    <property type="match status" value="1"/>
</dbReference>
<accession>A0A949TVQ9</accession>
<dbReference type="InterPro" id="IPR022192">
    <property type="entry name" value="SUV3_C"/>
</dbReference>
<keyword evidence="5" id="KW-0067">ATP-binding</keyword>
<comment type="catalytic activity">
    <reaction evidence="7">
        <text>ATP + H2O = ADP + phosphate + H(+)</text>
        <dbReference type="Rhea" id="RHEA:13065"/>
        <dbReference type="ChEBI" id="CHEBI:15377"/>
        <dbReference type="ChEBI" id="CHEBI:15378"/>
        <dbReference type="ChEBI" id="CHEBI:30616"/>
        <dbReference type="ChEBI" id="CHEBI:43474"/>
        <dbReference type="ChEBI" id="CHEBI:456216"/>
        <dbReference type="EC" id="3.6.4.13"/>
    </reaction>
</comment>
<evidence type="ECO:0000313" key="11">
    <source>
        <dbReference type="Proteomes" id="UP000694308"/>
    </source>
</evidence>
<dbReference type="FunFam" id="3.40.50.300:FF:000269">
    <property type="entry name" value="ATP-dependent RNA helicase SUPV3L1, mitochondrial"/>
    <property type="match status" value="1"/>
</dbReference>
<dbReference type="Pfam" id="PF22527">
    <property type="entry name" value="DEXQc_Suv3"/>
    <property type="match status" value="1"/>
</dbReference>
<dbReference type="InterPro" id="IPR050699">
    <property type="entry name" value="RNA-DNA_Helicase"/>
</dbReference>
<dbReference type="InterPro" id="IPR044774">
    <property type="entry name" value="Suv3_DEXQc"/>
</dbReference>
<dbReference type="Proteomes" id="UP000694308">
    <property type="component" value="Unassembled WGS sequence"/>
</dbReference>
<dbReference type="Pfam" id="PF12513">
    <property type="entry name" value="SUV3_C"/>
    <property type="match status" value="1"/>
</dbReference>
<dbReference type="PROSITE" id="PS51192">
    <property type="entry name" value="HELICASE_ATP_BIND_1"/>
    <property type="match status" value="1"/>
</dbReference>
<comment type="caution">
    <text evidence="10">The sequence shown here is derived from an EMBL/GenBank/DDBJ whole genome shotgun (WGS) entry which is preliminary data.</text>
</comment>